<comment type="caution">
    <text evidence="1">The sequence shown here is derived from an EMBL/GenBank/DDBJ whole genome shotgun (WGS) entry which is preliminary data.</text>
</comment>
<dbReference type="AlphaFoldDB" id="X6M895"/>
<accession>X6M895</accession>
<evidence type="ECO:0000313" key="1">
    <source>
        <dbReference type="EMBL" id="ETO09851.1"/>
    </source>
</evidence>
<proteinExistence type="predicted"/>
<reference evidence="1 2" key="1">
    <citation type="journal article" date="2013" name="Curr. Biol.">
        <title>The Genome of the Foraminiferan Reticulomyxa filosa.</title>
        <authorList>
            <person name="Glockner G."/>
            <person name="Hulsmann N."/>
            <person name="Schleicher M."/>
            <person name="Noegel A.A."/>
            <person name="Eichinger L."/>
            <person name="Gallinger C."/>
            <person name="Pawlowski J."/>
            <person name="Sierra R."/>
            <person name="Euteneuer U."/>
            <person name="Pillet L."/>
            <person name="Moustafa A."/>
            <person name="Platzer M."/>
            <person name="Groth M."/>
            <person name="Szafranski K."/>
            <person name="Schliwa M."/>
        </authorList>
    </citation>
    <scope>NUCLEOTIDE SEQUENCE [LARGE SCALE GENOMIC DNA]</scope>
</reference>
<dbReference type="Proteomes" id="UP000023152">
    <property type="component" value="Unassembled WGS sequence"/>
</dbReference>
<keyword evidence="2" id="KW-1185">Reference proteome</keyword>
<organism evidence="1 2">
    <name type="scientific">Reticulomyxa filosa</name>
    <dbReference type="NCBI Taxonomy" id="46433"/>
    <lineage>
        <taxon>Eukaryota</taxon>
        <taxon>Sar</taxon>
        <taxon>Rhizaria</taxon>
        <taxon>Retaria</taxon>
        <taxon>Foraminifera</taxon>
        <taxon>Monothalamids</taxon>
        <taxon>Reticulomyxidae</taxon>
        <taxon>Reticulomyxa</taxon>
    </lineage>
</organism>
<sequence>MLSATLPKDKVNANTNNASKKKKESLDYVVRSDQRDDWRLNEIWTKINIDECLEQQMFHDRSNHGGEYLCFSIESIKRKRITACSAETQIKRICQPCDFFFLELDQLECYLHILAIRQPSVSSSSSYTFSSDVPVFVVTQMPEESIHWVELRQLIGSNIEASAKIKIEMELQSLLKKYCVVLTKQQKIWTCNTFHNCIKFVIFDMFKESTSHYNK</sequence>
<evidence type="ECO:0000313" key="2">
    <source>
        <dbReference type="Proteomes" id="UP000023152"/>
    </source>
</evidence>
<name>X6M895_RETFI</name>
<protein>
    <submittedName>
        <fullName evidence="1">Uncharacterized protein</fullName>
    </submittedName>
</protein>
<dbReference type="EMBL" id="ASPP01023863">
    <property type="protein sequence ID" value="ETO09851.1"/>
    <property type="molecule type" value="Genomic_DNA"/>
</dbReference>
<gene>
    <name evidence="1" type="ORF">RFI_27523</name>
</gene>
<feature type="non-terminal residue" evidence="1">
    <location>
        <position position="215"/>
    </location>
</feature>